<dbReference type="InterPro" id="IPR036866">
    <property type="entry name" value="RibonucZ/Hydroxyglut_hydro"/>
</dbReference>
<reference evidence="8 9" key="1">
    <citation type="submission" date="2024-09" db="EMBL/GenBank/DDBJ databases">
        <authorList>
            <person name="Sun Q."/>
            <person name="Mori K."/>
        </authorList>
    </citation>
    <scope>NUCLEOTIDE SEQUENCE [LARGE SCALE GENOMIC DNA]</scope>
    <source>
        <strain evidence="8 9">KCTC 23076</strain>
    </source>
</reference>
<keyword evidence="5 6" id="KW-0472">Membrane</keyword>
<dbReference type="SUPFAM" id="SSF56281">
    <property type="entry name" value="Metallo-hydrolase/oxidoreductase"/>
    <property type="match status" value="1"/>
</dbReference>
<dbReference type="Pfam" id="PF13567">
    <property type="entry name" value="DUF4131"/>
    <property type="match status" value="1"/>
</dbReference>
<dbReference type="InterPro" id="IPR001279">
    <property type="entry name" value="Metallo-B-lactamas"/>
</dbReference>
<feature type="transmembrane region" description="Helical" evidence="6">
    <location>
        <begin position="248"/>
        <end position="271"/>
    </location>
</feature>
<evidence type="ECO:0000256" key="5">
    <source>
        <dbReference type="ARBA" id="ARBA00023136"/>
    </source>
</evidence>
<feature type="domain" description="Metallo-beta-lactamase" evidence="7">
    <location>
        <begin position="532"/>
        <end position="717"/>
    </location>
</feature>
<dbReference type="InterPro" id="IPR052159">
    <property type="entry name" value="Competence_DNA_uptake"/>
</dbReference>
<evidence type="ECO:0000256" key="3">
    <source>
        <dbReference type="ARBA" id="ARBA00022692"/>
    </source>
</evidence>
<dbReference type="InterPro" id="IPR035681">
    <property type="entry name" value="ComA-like_MBL"/>
</dbReference>
<dbReference type="Pfam" id="PF00753">
    <property type="entry name" value="Lactamase_B"/>
    <property type="match status" value="1"/>
</dbReference>
<dbReference type="Proteomes" id="UP001589896">
    <property type="component" value="Unassembled WGS sequence"/>
</dbReference>
<evidence type="ECO:0000256" key="1">
    <source>
        <dbReference type="ARBA" id="ARBA00004651"/>
    </source>
</evidence>
<keyword evidence="3 6" id="KW-0812">Transmembrane</keyword>
<dbReference type="PANTHER" id="PTHR30619:SF1">
    <property type="entry name" value="RECOMBINATION PROTEIN 2"/>
    <property type="match status" value="1"/>
</dbReference>
<dbReference type="Pfam" id="PF03772">
    <property type="entry name" value="Competence"/>
    <property type="match status" value="1"/>
</dbReference>
<dbReference type="PANTHER" id="PTHR30619">
    <property type="entry name" value="DNA INTERNALIZATION/COMPETENCE PROTEIN COMEC/REC2"/>
    <property type="match status" value="1"/>
</dbReference>
<dbReference type="NCBIfam" id="TIGR00360">
    <property type="entry name" value="ComEC_N-term"/>
    <property type="match status" value="1"/>
</dbReference>
<feature type="transmembrane region" description="Helical" evidence="6">
    <location>
        <begin position="476"/>
        <end position="493"/>
    </location>
</feature>
<gene>
    <name evidence="8" type="ORF">ACFFGH_07635</name>
</gene>
<dbReference type="NCBIfam" id="TIGR00361">
    <property type="entry name" value="ComEC_Rec2"/>
    <property type="match status" value="1"/>
</dbReference>
<comment type="subcellular location">
    <subcellularLocation>
        <location evidence="1">Cell membrane</location>
        <topology evidence="1">Multi-pass membrane protein</topology>
    </subcellularLocation>
</comment>
<comment type="caution">
    <text evidence="8">The sequence shown here is derived from an EMBL/GenBank/DDBJ whole genome shotgun (WGS) entry which is preliminary data.</text>
</comment>
<evidence type="ECO:0000313" key="8">
    <source>
        <dbReference type="EMBL" id="MFC0677713.1"/>
    </source>
</evidence>
<dbReference type="InterPro" id="IPR025405">
    <property type="entry name" value="DUF4131"/>
</dbReference>
<evidence type="ECO:0000256" key="2">
    <source>
        <dbReference type="ARBA" id="ARBA00022475"/>
    </source>
</evidence>
<keyword evidence="4 6" id="KW-1133">Transmembrane helix</keyword>
<proteinExistence type="predicted"/>
<feature type="transmembrane region" description="Helical" evidence="6">
    <location>
        <begin position="31"/>
        <end position="49"/>
    </location>
</feature>
<evidence type="ECO:0000256" key="4">
    <source>
        <dbReference type="ARBA" id="ARBA00022989"/>
    </source>
</evidence>
<feature type="transmembrane region" description="Helical" evidence="6">
    <location>
        <begin position="336"/>
        <end position="366"/>
    </location>
</feature>
<dbReference type="SMART" id="SM00849">
    <property type="entry name" value="Lactamase_B"/>
    <property type="match status" value="1"/>
</dbReference>
<dbReference type="Gene3D" id="3.60.15.10">
    <property type="entry name" value="Ribonuclease Z/Hydroxyacylglutathione hydrolase-like"/>
    <property type="match status" value="1"/>
</dbReference>
<evidence type="ECO:0000313" key="9">
    <source>
        <dbReference type="Proteomes" id="UP001589896"/>
    </source>
</evidence>
<sequence length="787" mass="83017">MSDAAGTPLFGVGAAAGLVGGATACLLLPWLLPWPVALIGLVAGLLAWVRMPRWRWAGALLAGFMLAGLHAAHGLALQLPGGLDRADLLVRGTVVDLPVHEPRRTGFLFEVDDSAESAPALRGRTVRLSWYLHGRSAARPELRAGERWSLRIRARAPRGLRNPGGSDAEKHALAQRIAATGYVHAPATARRLAPAAGLEAWREGMADRIAASAPTTTSRFVRALALGDTRGLDDTDWNVLRANGLTHLIAISGFHVGLVAGFFALLARAFGWLVPALARRCPMPALAAGSAFAGALLYAAAAGFSLPTVRTVLMIAAVAGARVWRRPATATQALALAAVAVVLVDPLALLQAGFWLSFAGVAWLLWCLPGTGERGLPALARSFVSAQGVATVGLLPVGVVLFGQASLAGPVANLVAVPWWSLVVVPLSLVGLAAESLIEGLGAWPWRLAAWCFDLSWPMFDWLASAPLALWWLPEARWFALPLAIIGAFWLLMPRGLPGRPLALLLWLPLLWPDRRLPAHGEVELQVLDVGQGLAVVVRTANHSLLYDMGPAVPDGFDAGERAVVPALHALGIGRLDLAIVSHGDSDHAGGLAAVRRAVQSDSTLAPEGSGVEASRPCVAGQTWQWDGVTFRVLHPTPHFPYLGNEAGCVVRVESRHGAVLLTGDIGEVIERELVRREPDGVKADVVMVAHHGSGGSSDPMFIRATGAQHALVSSGHGNRFGHPKPAVVARWHESGAAVHDTAIGGALRVSIAANGISIETRRKAQPRLWDAVARSGPMDAGLSYRP</sequence>
<feature type="transmembrane region" description="Helical" evidence="6">
    <location>
        <begin position="283"/>
        <end position="301"/>
    </location>
</feature>
<name>A0ABV6RPA4_9GAMM</name>
<dbReference type="InterPro" id="IPR004477">
    <property type="entry name" value="ComEC_N"/>
</dbReference>
<keyword evidence="2" id="KW-1003">Cell membrane</keyword>
<dbReference type="CDD" id="cd07731">
    <property type="entry name" value="ComA-like_MBL-fold"/>
    <property type="match status" value="1"/>
</dbReference>
<evidence type="ECO:0000259" key="7">
    <source>
        <dbReference type="SMART" id="SM00849"/>
    </source>
</evidence>
<dbReference type="InterPro" id="IPR004797">
    <property type="entry name" value="Competence_ComEC/Rec2"/>
</dbReference>
<protein>
    <submittedName>
        <fullName evidence="8">DNA internalization-related competence protein ComEC/Rec2</fullName>
    </submittedName>
</protein>
<dbReference type="EMBL" id="JBHLTG010000001">
    <property type="protein sequence ID" value="MFC0677713.1"/>
    <property type="molecule type" value="Genomic_DNA"/>
</dbReference>
<organism evidence="8 9">
    <name type="scientific">Lysobacter korlensis</name>
    <dbReference type="NCBI Taxonomy" id="553636"/>
    <lineage>
        <taxon>Bacteria</taxon>
        <taxon>Pseudomonadati</taxon>
        <taxon>Pseudomonadota</taxon>
        <taxon>Gammaproteobacteria</taxon>
        <taxon>Lysobacterales</taxon>
        <taxon>Lysobacteraceae</taxon>
        <taxon>Lysobacter</taxon>
    </lineage>
</organism>
<dbReference type="RefSeq" id="WP_386666594.1">
    <property type="nucleotide sequence ID" value="NZ_JBHLTG010000001.1"/>
</dbReference>
<feature type="transmembrane region" description="Helical" evidence="6">
    <location>
        <begin position="414"/>
        <end position="434"/>
    </location>
</feature>
<accession>A0ABV6RPA4</accession>
<evidence type="ECO:0000256" key="6">
    <source>
        <dbReference type="SAM" id="Phobius"/>
    </source>
</evidence>
<feature type="transmembrane region" description="Helical" evidence="6">
    <location>
        <begin position="378"/>
        <end position="402"/>
    </location>
</feature>
<keyword evidence="9" id="KW-1185">Reference proteome</keyword>